<comment type="similarity">
    <text evidence="1">Belongs to the cyclin family. Cyclin AB subfamily.</text>
</comment>
<sequence>MALPFPVPRGAHWAVTSTAHVLVGFTGEMARVEQPRAPAPYNAAFLRKKLTLATKMHTTKSSDSHLDIAGTVVTHSHGNHRDRAGAAVAAGKQKAAATAAAGRPGARNRQALGDIGNVLNAHVVDGKIQLPEGINRPITRSFGAQLLKKAQENAVAANKIVVQNPARKEPAPKPAKKVVPRPENAAKASTGAGVNENKKPSESEGAGSSSGGSALKYSRKKVVNTLTSVLTARSKHACGITEKPKEVVEDIDKLDGDNQLAVVEYIEDIYNFYRTAQLERRPTDYMSSQVEVNPKMRAILADWIIDVHYKFELMPETLYLTMYVIDRYLSLQPVLRRELQLVGVAAMLIASKYEEMWAPEVQDLIHVCDNAYSRQHILAMEKNILNRLQWNITVPTPYVFLLRFIKAAGGDKELENMVFFFSEMALKEYGMASLCPSLVAASAVYAAQCTLKRSPLWTSTLKHHTGFTESQLRECAKVLVNAHAAAPESKLKTAYRKYASEQLGRVSLRPPAVCLA</sequence>
<dbReference type="SMART" id="SM00385">
    <property type="entry name" value="CYCLIN"/>
    <property type="match status" value="2"/>
</dbReference>
<feature type="region of interest" description="Disordered" evidence="6">
    <location>
        <begin position="165"/>
        <end position="214"/>
    </location>
</feature>
<protein>
    <submittedName>
        <fullName evidence="9">Uncharacterized protein</fullName>
    </submittedName>
</protein>
<feature type="compositionally biased region" description="Low complexity" evidence="6">
    <location>
        <begin position="203"/>
        <end position="214"/>
    </location>
</feature>
<dbReference type="AlphaFoldDB" id="B9FKX2"/>
<reference evidence="9" key="1">
    <citation type="journal article" date="2005" name="PLoS Biol.">
        <title>The genomes of Oryza sativa: a history of duplications.</title>
        <authorList>
            <person name="Yu J."/>
            <person name="Wang J."/>
            <person name="Lin W."/>
            <person name="Li S."/>
            <person name="Li H."/>
            <person name="Zhou J."/>
            <person name="Ni P."/>
            <person name="Dong W."/>
            <person name="Hu S."/>
            <person name="Zeng C."/>
            <person name="Zhang J."/>
            <person name="Zhang Y."/>
            <person name="Li R."/>
            <person name="Xu Z."/>
            <person name="Li S."/>
            <person name="Li X."/>
            <person name="Zheng H."/>
            <person name="Cong L."/>
            <person name="Lin L."/>
            <person name="Yin J."/>
            <person name="Geng J."/>
            <person name="Li G."/>
            <person name="Shi J."/>
            <person name="Liu J."/>
            <person name="Lv H."/>
            <person name="Li J."/>
            <person name="Wang J."/>
            <person name="Deng Y."/>
            <person name="Ran L."/>
            <person name="Shi X."/>
            <person name="Wang X."/>
            <person name="Wu Q."/>
            <person name="Li C."/>
            <person name="Ren X."/>
            <person name="Wang J."/>
            <person name="Wang X."/>
            <person name="Li D."/>
            <person name="Liu D."/>
            <person name="Zhang X."/>
            <person name="Ji Z."/>
            <person name="Zhao W."/>
            <person name="Sun Y."/>
            <person name="Zhang Z."/>
            <person name="Bao J."/>
            <person name="Han Y."/>
            <person name="Dong L."/>
            <person name="Ji J."/>
            <person name="Chen P."/>
            <person name="Wu S."/>
            <person name="Liu J."/>
            <person name="Xiao Y."/>
            <person name="Bu D."/>
            <person name="Tan J."/>
            <person name="Yang L."/>
            <person name="Ye C."/>
            <person name="Zhang J."/>
            <person name="Xu J."/>
            <person name="Zhou Y."/>
            <person name="Yu Y."/>
            <person name="Zhang B."/>
            <person name="Zhuang S."/>
            <person name="Wei H."/>
            <person name="Liu B."/>
            <person name="Lei M."/>
            <person name="Yu H."/>
            <person name="Li Y."/>
            <person name="Xu H."/>
            <person name="Wei S."/>
            <person name="He X."/>
            <person name="Fang L."/>
            <person name="Zhang Z."/>
            <person name="Zhang Y."/>
            <person name="Huang X."/>
            <person name="Su Z."/>
            <person name="Tong W."/>
            <person name="Li J."/>
            <person name="Tong Z."/>
            <person name="Li S."/>
            <person name="Ye J."/>
            <person name="Wang L."/>
            <person name="Fang L."/>
            <person name="Lei T."/>
            <person name="Chen C."/>
            <person name="Chen H."/>
            <person name="Xu Z."/>
            <person name="Li H."/>
            <person name="Huang H."/>
            <person name="Zhang F."/>
            <person name="Xu H."/>
            <person name="Li N."/>
            <person name="Zhao C."/>
            <person name="Li S."/>
            <person name="Dong L."/>
            <person name="Huang Y."/>
            <person name="Li L."/>
            <person name="Xi Y."/>
            <person name="Qi Q."/>
            <person name="Li W."/>
            <person name="Zhang B."/>
            <person name="Hu W."/>
            <person name="Zhang Y."/>
            <person name="Tian X."/>
            <person name="Jiao Y."/>
            <person name="Liang X."/>
            <person name="Jin J."/>
            <person name="Gao L."/>
            <person name="Zheng W."/>
            <person name="Hao B."/>
            <person name="Liu S."/>
            <person name="Wang W."/>
            <person name="Yuan L."/>
            <person name="Cao M."/>
            <person name="McDermott J."/>
            <person name="Samudrala R."/>
            <person name="Wang J."/>
            <person name="Wong G.K."/>
            <person name="Yang H."/>
        </authorList>
    </citation>
    <scope>NUCLEOTIDE SEQUENCE [LARGE SCALE GENOMIC DNA]</scope>
</reference>
<dbReference type="InterPro" id="IPR004367">
    <property type="entry name" value="Cyclin_C-dom"/>
</dbReference>
<gene>
    <name evidence="9" type="ORF">OsJ_19037</name>
</gene>
<name>B9FKX2_ORYSJ</name>
<dbReference type="PANTHER" id="PTHR10177">
    <property type="entry name" value="CYCLINS"/>
    <property type="match status" value="1"/>
</dbReference>
<keyword evidence="3 5" id="KW-0195">Cyclin</keyword>
<dbReference type="InterPro" id="IPR039361">
    <property type="entry name" value="Cyclin"/>
</dbReference>
<dbReference type="Pfam" id="PF02984">
    <property type="entry name" value="Cyclin_C"/>
    <property type="match status" value="1"/>
</dbReference>
<dbReference type="PIRSF" id="PIRSF001771">
    <property type="entry name" value="Cyclin_A_B_D_E"/>
    <property type="match status" value="1"/>
</dbReference>
<dbReference type="InterPro" id="IPR048258">
    <property type="entry name" value="Cyclins_cyclin-box"/>
</dbReference>
<evidence type="ECO:0000256" key="4">
    <source>
        <dbReference type="ARBA" id="ARBA00023306"/>
    </source>
</evidence>
<evidence type="ECO:0000259" key="8">
    <source>
        <dbReference type="SMART" id="SM01332"/>
    </source>
</evidence>
<keyword evidence="2" id="KW-0132">Cell division</keyword>
<evidence type="ECO:0000256" key="5">
    <source>
        <dbReference type="RuleBase" id="RU000383"/>
    </source>
</evidence>
<dbReference type="FunFam" id="1.10.472.10:FF:000032">
    <property type="entry name" value="G2/mitotic-specific cyclin-1"/>
    <property type="match status" value="1"/>
</dbReference>
<dbReference type="InterPro" id="IPR006671">
    <property type="entry name" value="Cyclin_N"/>
</dbReference>
<dbReference type="GO" id="GO:0016538">
    <property type="term" value="F:cyclin-dependent protein serine/threonine kinase regulator activity"/>
    <property type="evidence" value="ECO:0007669"/>
    <property type="project" value="InterPro"/>
</dbReference>
<evidence type="ECO:0000256" key="2">
    <source>
        <dbReference type="ARBA" id="ARBA00022618"/>
    </source>
</evidence>
<dbReference type="Pfam" id="PF00134">
    <property type="entry name" value="Cyclin_N"/>
    <property type="match status" value="1"/>
</dbReference>
<feature type="domain" description="Cyclin-like" evidence="7">
    <location>
        <begin position="399"/>
        <end position="481"/>
    </location>
</feature>
<dbReference type="Proteomes" id="UP000007752">
    <property type="component" value="Chromosome 5"/>
</dbReference>
<dbReference type="CDD" id="cd20567">
    <property type="entry name" value="CYCLIN_AtCycB-like_rpt1"/>
    <property type="match status" value="1"/>
</dbReference>
<organism evidence="9">
    <name type="scientific">Oryza sativa subsp. japonica</name>
    <name type="common">Rice</name>
    <dbReference type="NCBI Taxonomy" id="39947"/>
    <lineage>
        <taxon>Eukaryota</taxon>
        <taxon>Viridiplantae</taxon>
        <taxon>Streptophyta</taxon>
        <taxon>Embryophyta</taxon>
        <taxon>Tracheophyta</taxon>
        <taxon>Spermatophyta</taxon>
        <taxon>Magnoliopsida</taxon>
        <taxon>Liliopsida</taxon>
        <taxon>Poales</taxon>
        <taxon>Poaceae</taxon>
        <taxon>BOP clade</taxon>
        <taxon>Oryzoideae</taxon>
        <taxon>Oryzeae</taxon>
        <taxon>Oryzinae</taxon>
        <taxon>Oryza</taxon>
        <taxon>Oryza sativa</taxon>
    </lineage>
</organism>
<accession>B9FKX2</accession>
<dbReference type="GO" id="GO:0051301">
    <property type="term" value="P:cell division"/>
    <property type="evidence" value="ECO:0007669"/>
    <property type="project" value="UniProtKB-KW"/>
</dbReference>
<dbReference type="InterPro" id="IPR046965">
    <property type="entry name" value="Cyclin_A/B-like"/>
</dbReference>
<dbReference type="SUPFAM" id="SSF47954">
    <property type="entry name" value="Cyclin-like"/>
    <property type="match status" value="2"/>
</dbReference>
<dbReference type="EMBL" id="CM000142">
    <property type="protein sequence ID" value="EEE64204.1"/>
    <property type="molecule type" value="Genomic_DNA"/>
</dbReference>
<dbReference type="InterPro" id="IPR036915">
    <property type="entry name" value="Cyclin-like_sf"/>
</dbReference>
<reference evidence="9" key="2">
    <citation type="submission" date="2008-12" db="EMBL/GenBank/DDBJ databases">
        <title>Improved gene annotation of the rice (Oryza sativa) genomes.</title>
        <authorList>
            <person name="Wang J."/>
            <person name="Li R."/>
            <person name="Fan W."/>
            <person name="Huang Q."/>
            <person name="Zhang J."/>
            <person name="Zhou Y."/>
            <person name="Hu Y."/>
            <person name="Zi S."/>
            <person name="Li J."/>
            <person name="Ni P."/>
            <person name="Zheng H."/>
            <person name="Zhang Y."/>
            <person name="Zhao M."/>
            <person name="Hao Q."/>
            <person name="McDermott J."/>
            <person name="Samudrala R."/>
            <person name="Kristiansen K."/>
            <person name="Wong G.K.-S."/>
        </authorList>
    </citation>
    <scope>NUCLEOTIDE SEQUENCE</scope>
</reference>
<dbReference type="InterPro" id="IPR013763">
    <property type="entry name" value="Cyclin-like_dom"/>
</dbReference>
<evidence type="ECO:0000259" key="7">
    <source>
        <dbReference type="SMART" id="SM00385"/>
    </source>
</evidence>
<dbReference type="SMART" id="SM01332">
    <property type="entry name" value="Cyclin_C"/>
    <property type="match status" value="1"/>
</dbReference>
<dbReference type="PROSITE" id="PS00292">
    <property type="entry name" value="CYCLINS"/>
    <property type="match status" value="1"/>
</dbReference>
<evidence type="ECO:0000313" key="9">
    <source>
        <dbReference type="EMBL" id="EEE64204.1"/>
    </source>
</evidence>
<evidence type="ECO:0000256" key="3">
    <source>
        <dbReference type="ARBA" id="ARBA00023127"/>
    </source>
</evidence>
<proteinExistence type="inferred from homology"/>
<dbReference type="Gene3D" id="1.10.472.10">
    <property type="entry name" value="Cyclin-like"/>
    <property type="match status" value="2"/>
</dbReference>
<evidence type="ECO:0000256" key="6">
    <source>
        <dbReference type="SAM" id="MobiDB-lite"/>
    </source>
</evidence>
<evidence type="ECO:0000256" key="1">
    <source>
        <dbReference type="ARBA" id="ARBA00006955"/>
    </source>
</evidence>
<dbReference type="GO" id="GO:0044772">
    <property type="term" value="P:mitotic cell cycle phase transition"/>
    <property type="evidence" value="ECO:0007669"/>
    <property type="project" value="InterPro"/>
</dbReference>
<feature type="domain" description="Cyclin-like" evidence="7">
    <location>
        <begin position="302"/>
        <end position="386"/>
    </location>
</feature>
<feature type="domain" description="Cyclin C-terminal" evidence="8">
    <location>
        <begin position="395"/>
        <end position="512"/>
    </location>
</feature>
<dbReference type="GO" id="GO:0010332">
    <property type="term" value="P:response to gamma radiation"/>
    <property type="evidence" value="ECO:0007669"/>
    <property type="project" value="UniProtKB-ARBA"/>
</dbReference>
<keyword evidence="4" id="KW-0131">Cell cycle</keyword>